<protein>
    <submittedName>
        <fullName evidence="2">ATP-binding protein</fullName>
    </submittedName>
</protein>
<evidence type="ECO:0000313" key="2">
    <source>
        <dbReference type="EMBL" id="HHJ64957.1"/>
    </source>
</evidence>
<dbReference type="EMBL" id="DRNB01000323">
    <property type="protein sequence ID" value="HHJ64957.1"/>
    <property type="molecule type" value="Genomic_DNA"/>
</dbReference>
<comment type="caution">
    <text evidence="2">The sequence shown here is derived from an EMBL/GenBank/DDBJ whole genome shotgun (WGS) entry which is preliminary data.</text>
</comment>
<keyword evidence="2" id="KW-0547">Nucleotide-binding</keyword>
<gene>
    <name evidence="2" type="ORF">ENJ61_08645</name>
</gene>
<dbReference type="GO" id="GO:0005524">
    <property type="term" value="F:ATP binding"/>
    <property type="evidence" value="ECO:0007669"/>
    <property type="project" value="UniProtKB-KW"/>
</dbReference>
<organism evidence="2">
    <name type="scientific">Aquifex aeolicus</name>
    <dbReference type="NCBI Taxonomy" id="63363"/>
    <lineage>
        <taxon>Bacteria</taxon>
        <taxon>Pseudomonadati</taxon>
        <taxon>Aquificota</taxon>
        <taxon>Aquificia</taxon>
        <taxon>Aquificales</taxon>
        <taxon>Aquificaceae</taxon>
        <taxon>Aquifex</taxon>
    </lineage>
</organism>
<evidence type="ECO:0000256" key="1">
    <source>
        <dbReference type="SAM" id="MobiDB-lite"/>
    </source>
</evidence>
<accession>A0A7C5Q5V3</accession>
<feature type="compositionally biased region" description="Polar residues" evidence="1">
    <location>
        <begin position="749"/>
        <end position="760"/>
    </location>
</feature>
<dbReference type="Proteomes" id="UP000885792">
    <property type="component" value="Unassembled WGS sequence"/>
</dbReference>
<sequence>MRAFQQVAVPHEDVIAGRLTMDVFAADLWQVVNSTAPEDYGDPEIFFRKTYVTRGLGNILDIAKKRLEGSIGDSVIQLQTPFGGGKTHTLIALYHKAKEWGVKVAVFEGTTFDPKEVKPWEEIEKQLTGKVELTKGNIAPGKEKLIKLFSENSPVLILMDEVLEYVTKAAGVKVGDTNLASQTLAFVQELTGTVSTVGNSLLVITLPSSILEHYDENAERFFQQLQKVTGRTERIYTPVEEDEIELVIRRRLFQSIKEDEARATVDEFVDTAVQEGLLKADEKSAYRERFLKSYPFKPEVIDVLYKRWGSFPTFQRTRGVLRLLSLVVHDLLDKEVPFIRVSDFNLEKEEIKRELIKYIGSEGDSVIAQDITSAESGSKVVDRSIGASYLPYRLGTAVSTAIFMYSFSGRGERGTSIREIKLSTFTPGVPASIIDTAVNQLREKLFYLSDEGLYFTTQPNLNRIALLKEENITSPDIEERERELIEEHISKETPLKIHLWTDSKDIPDTPELKLIIIRKKPIREDLETKGGTPRVYRNTLIFLAGDENQEDVFHSFIRKLLAYQAVYSDSSLNLTQGQRRELQNKIKSYIERAYEELRKYYRKLYIPARESFREIDLGLPTLGERYIDKEVYTRLTEEEIVLEALDPKVLIDRYMTSRDFVETKILYEAMLKTPGEIRPASKGVFTEAVKRGVSEGVFGLGIKIEDDKFECKYYKQAVNPELSENEVIIKPEFCKSEEEEKTYTEDSKSQPVDTSSVLSSNTGTITYTPKSSDKIEYISSIHLKFTLPVGKVSTLAQMVRFLNEKFNKCDIEIDIKVEGGQITKSEYENKIKETLNQLSINYKEDLH</sequence>
<reference evidence="2" key="1">
    <citation type="journal article" date="2020" name="mSystems">
        <title>Genome- and Community-Level Interaction Insights into Carbon Utilization and Element Cycling Functions of Hydrothermarchaeota in Hydrothermal Sediment.</title>
        <authorList>
            <person name="Zhou Z."/>
            <person name="Liu Y."/>
            <person name="Xu W."/>
            <person name="Pan J."/>
            <person name="Luo Z.H."/>
            <person name="Li M."/>
        </authorList>
    </citation>
    <scope>NUCLEOTIDE SEQUENCE [LARGE SCALE GENOMIC DNA]</scope>
    <source>
        <strain evidence="2">HyVt-501</strain>
    </source>
</reference>
<proteinExistence type="predicted"/>
<keyword evidence="2" id="KW-0067">ATP-binding</keyword>
<feature type="region of interest" description="Disordered" evidence="1">
    <location>
        <begin position="740"/>
        <end position="760"/>
    </location>
</feature>
<dbReference type="AlphaFoldDB" id="A0A7C5Q5V3"/>
<name>A0A7C5Q5V3_AQUAO</name>